<dbReference type="EMBL" id="LT598464">
    <property type="protein sequence ID" value="SCU80433.1"/>
    <property type="molecule type" value="Genomic_DNA"/>
</dbReference>
<evidence type="ECO:0000313" key="3">
    <source>
        <dbReference type="EMBL" id="SCU80433.1"/>
    </source>
</evidence>
<dbReference type="Gene3D" id="3.90.950.10">
    <property type="match status" value="1"/>
</dbReference>
<dbReference type="PANTHER" id="PTHR43213:SF5">
    <property type="entry name" value="BIFUNCTIONAL DTTP_UTP PYROPHOSPHATASE_METHYLTRANSFERASE PROTEIN-RELATED"/>
    <property type="match status" value="1"/>
</dbReference>
<protein>
    <submittedName>
        <fullName evidence="3">LAMI_0B02366g1_1</fullName>
    </submittedName>
</protein>
<sequence length="224" mass="25521">MSEIVRKVSDKFEVVLASSSARRYEILHEVMGFNDITLMKPSFEENLDKRKYVNNPKGYVRDTSAEKARGIRADLAESFNKSNGKQIKPKLVICADTVVIDPENNIHEKPKKWELQLENLLKFRNAREPLRVVTAVNLIKWISPQDFTTTSYDDETEIYFDNELPVDIVHDYVQSGDALEVAGGLKVQTFGGSMIQRINGDFFNVVGLPLNRTFKAIYRAAFEA</sequence>
<evidence type="ECO:0000256" key="1">
    <source>
        <dbReference type="ARBA" id="ARBA00001968"/>
    </source>
</evidence>
<dbReference type="OrthoDB" id="10267058at2759"/>
<accession>A0A1G4IUJ7</accession>
<dbReference type="STRING" id="1230905.A0A1G4IUJ7"/>
<reference evidence="3 4" key="1">
    <citation type="submission" date="2016-03" db="EMBL/GenBank/DDBJ databases">
        <authorList>
            <person name="Devillers H."/>
        </authorList>
    </citation>
    <scope>NUCLEOTIDE SEQUENCE [LARGE SCALE GENOMIC DNA]</scope>
    <source>
        <strain evidence="3">CBS 11717</strain>
    </source>
</reference>
<dbReference type="HAMAP" id="MF_00528">
    <property type="entry name" value="Maf"/>
    <property type="match status" value="1"/>
</dbReference>
<proteinExistence type="inferred from homology"/>
<dbReference type="InterPro" id="IPR029001">
    <property type="entry name" value="ITPase-like_fam"/>
</dbReference>
<evidence type="ECO:0000256" key="2">
    <source>
        <dbReference type="ARBA" id="ARBA00022801"/>
    </source>
</evidence>
<dbReference type="AlphaFoldDB" id="A0A1G4IUJ7"/>
<keyword evidence="2" id="KW-0378">Hydrolase</keyword>
<gene>
    <name evidence="3" type="ORF">LAMI_0B02366G</name>
</gene>
<dbReference type="SUPFAM" id="SSF52972">
    <property type="entry name" value="ITPase-like"/>
    <property type="match status" value="1"/>
</dbReference>
<dbReference type="PANTHER" id="PTHR43213">
    <property type="entry name" value="BIFUNCTIONAL DTTP/UTP PYROPHOSPHATASE/METHYLTRANSFERASE PROTEIN-RELATED"/>
    <property type="match status" value="1"/>
</dbReference>
<dbReference type="PIRSF" id="PIRSF006305">
    <property type="entry name" value="Maf"/>
    <property type="match status" value="1"/>
</dbReference>
<name>A0A1G4IUJ7_9SACH</name>
<organism evidence="3 4">
    <name type="scientific">Lachancea mirantina</name>
    <dbReference type="NCBI Taxonomy" id="1230905"/>
    <lineage>
        <taxon>Eukaryota</taxon>
        <taxon>Fungi</taxon>
        <taxon>Dikarya</taxon>
        <taxon>Ascomycota</taxon>
        <taxon>Saccharomycotina</taxon>
        <taxon>Saccharomycetes</taxon>
        <taxon>Saccharomycetales</taxon>
        <taxon>Saccharomycetaceae</taxon>
        <taxon>Lachancea</taxon>
    </lineage>
</organism>
<dbReference type="InterPro" id="IPR003697">
    <property type="entry name" value="Maf-like"/>
</dbReference>
<dbReference type="Proteomes" id="UP000191024">
    <property type="component" value="Chromosome B"/>
</dbReference>
<dbReference type="GO" id="GO:0047429">
    <property type="term" value="F:nucleoside triphosphate diphosphatase activity"/>
    <property type="evidence" value="ECO:0007669"/>
    <property type="project" value="InterPro"/>
</dbReference>
<keyword evidence="4" id="KW-1185">Reference proteome</keyword>
<evidence type="ECO:0000313" key="4">
    <source>
        <dbReference type="Proteomes" id="UP000191024"/>
    </source>
</evidence>
<dbReference type="NCBIfam" id="TIGR00172">
    <property type="entry name" value="maf"/>
    <property type="match status" value="1"/>
</dbReference>
<comment type="cofactor">
    <cofactor evidence="1">
        <name>a divalent metal cation</name>
        <dbReference type="ChEBI" id="CHEBI:60240"/>
    </cofactor>
</comment>
<dbReference type="Pfam" id="PF02545">
    <property type="entry name" value="Maf"/>
    <property type="match status" value="1"/>
</dbReference>